<name>A0A1G7I244_9FIRM</name>
<dbReference type="NCBIfam" id="TIGR03960">
    <property type="entry name" value="rSAM_fuse_unch"/>
    <property type="match status" value="1"/>
</dbReference>
<sequence length="584" mass="65728">MSWHLKEKLRQTLAMEQNAMVFAPGSRHGFALVYPNTYRVGMSNLGFHIIYEQINQRGDTACERIFLPDKKTAEEYARTNTPLLTLETQRPLYEFPLIGIAITFEMDYFHILEILALGKVPLLAGKRSEKDPLVIIGGPCATFNPEPLADFIDAAIVGEGEEVIHELLDTYYLCKQRGLTREEILRRFAQIEGIYVPRFYQPVYDVNGVIREYRRTADVPDRVRRRWVKDLTRYKAQTVIVTPETEFKGMFLVEVGRGCGRHCRFCMAGYCFRRPRMRPLAQISEAVAEAQRYGLKVGLMGAAISDYPEIDRLCQLILSRNMALSVASLRADSLTDTLVRALAASGHKTITLAPEAGSERLRRVINKGIDDQHLYEAIDMATGAGIPHVRLYIMVGLPYEQDEDVDAIVEMAQNVKKHMEGRGSKGKLTLSINPFIPKPFTPFQWLPMAPVETVEARLSQITAALKGQKGIEILVEPVREAYIQGVLSRGDRRLGAVLHTVHRRGGAKAWKKALKEHGLDDAFYLYRARSLDEVLPWDNLDMGLETGYLVKELGNAQEERFTAPCVPGCVRCGVCTSPAKEGVI</sequence>
<evidence type="ECO:0000259" key="1">
    <source>
        <dbReference type="PROSITE" id="PS51918"/>
    </source>
</evidence>
<dbReference type="Gene3D" id="3.80.30.20">
    <property type="entry name" value="tm_1862 like domain"/>
    <property type="match status" value="1"/>
</dbReference>
<dbReference type="GO" id="GO:0051536">
    <property type="term" value="F:iron-sulfur cluster binding"/>
    <property type="evidence" value="ECO:0007669"/>
    <property type="project" value="InterPro"/>
</dbReference>
<dbReference type="Pfam" id="PF04055">
    <property type="entry name" value="Radical_SAM"/>
    <property type="match status" value="1"/>
</dbReference>
<dbReference type="InterPro" id="IPR023862">
    <property type="entry name" value="CHP03960_rSAM"/>
</dbReference>
<dbReference type="PANTHER" id="PTHR42731:SF5">
    <property type="entry name" value="RADICAL SAM DOMAIN PROTEIN"/>
    <property type="match status" value="1"/>
</dbReference>
<dbReference type="SFLD" id="SFLDS00029">
    <property type="entry name" value="Radical_SAM"/>
    <property type="match status" value="1"/>
</dbReference>
<evidence type="ECO:0000313" key="3">
    <source>
        <dbReference type="Proteomes" id="UP000243333"/>
    </source>
</evidence>
<dbReference type="CDD" id="cd01335">
    <property type="entry name" value="Radical_SAM"/>
    <property type="match status" value="1"/>
</dbReference>
<reference evidence="3" key="1">
    <citation type="submission" date="2016-10" db="EMBL/GenBank/DDBJ databases">
        <authorList>
            <person name="Varghese N."/>
            <person name="Submissions S."/>
        </authorList>
    </citation>
    <scope>NUCLEOTIDE SEQUENCE [LARGE SCALE GENOMIC DNA]</scope>
    <source>
        <strain evidence="3">DSM 23256</strain>
    </source>
</reference>
<dbReference type="InterPro" id="IPR007197">
    <property type="entry name" value="rSAM"/>
</dbReference>
<organism evidence="2 3">
    <name type="scientific">Sporolituus thermophilus DSM 23256</name>
    <dbReference type="NCBI Taxonomy" id="1123285"/>
    <lineage>
        <taxon>Bacteria</taxon>
        <taxon>Bacillati</taxon>
        <taxon>Bacillota</taxon>
        <taxon>Negativicutes</taxon>
        <taxon>Selenomonadales</taxon>
        <taxon>Sporomusaceae</taxon>
        <taxon>Sporolituus</taxon>
    </lineage>
</organism>
<protein>
    <submittedName>
        <fullName evidence="2">Radical SAM family uncharacterized protein</fullName>
    </submittedName>
</protein>
<keyword evidence="3" id="KW-1185">Reference proteome</keyword>
<dbReference type="SFLD" id="SFLDG01082">
    <property type="entry name" value="B12-binding_domain_containing"/>
    <property type="match status" value="1"/>
</dbReference>
<dbReference type="InterPro" id="IPR006638">
    <property type="entry name" value="Elp3/MiaA/NifB-like_rSAM"/>
</dbReference>
<dbReference type="PROSITE" id="PS51918">
    <property type="entry name" value="RADICAL_SAM"/>
    <property type="match status" value="1"/>
</dbReference>
<dbReference type="InterPro" id="IPR058240">
    <property type="entry name" value="rSAM_sf"/>
</dbReference>
<dbReference type="PANTHER" id="PTHR42731">
    <property type="entry name" value="SLL1084 PROTEIN"/>
    <property type="match status" value="1"/>
</dbReference>
<feature type="domain" description="Radical SAM core" evidence="1">
    <location>
        <begin position="245"/>
        <end position="472"/>
    </location>
</feature>
<evidence type="ECO:0000313" key="2">
    <source>
        <dbReference type="EMBL" id="SDF06792.1"/>
    </source>
</evidence>
<dbReference type="GO" id="GO:0003824">
    <property type="term" value="F:catalytic activity"/>
    <property type="evidence" value="ECO:0007669"/>
    <property type="project" value="InterPro"/>
</dbReference>
<dbReference type="SUPFAM" id="SSF102114">
    <property type="entry name" value="Radical SAM enzymes"/>
    <property type="match status" value="1"/>
</dbReference>
<dbReference type="Proteomes" id="UP000243333">
    <property type="component" value="Unassembled WGS sequence"/>
</dbReference>
<dbReference type="EMBL" id="FNBU01000002">
    <property type="protein sequence ID" value="SDF06792.1"/>
    <property type="molecule type" value="Genomic_DNA"/>
</dbReference>
<accession>A0A1G7I244</accession>
<dbReference type="InterPro" id="IPR045784">
    <property type="entry name" value="Radical_SAM_N2"/>
</dbReference>
<dbReference type="Gene3D" id="3.40.50.280">
    <property type="entry name" value="Cobalamin-binding domain"/>
    <property type="match status" value="1"/>
</dbReference>
<proteinExistence type="predicted"/>
<dbReference type="OrthoDB" id="9806827at2"/>
<dbReference type="AlphaFoldDB" id="A0A1G7I244"/>
<dbReference type="STRING" id="1123285.SAMN05660235_00300"/>
<dbReference type="SMART" id="SM00729">
    <property type="entry name" value="Elp3"/>
    <property type="match status" value="1"/>
</dbReference>
<dbReference type="RefSeq" id="WP_093687426.1">
    <property type="nucleotide sequence ID" value="NZ_FNBU01000002.1"/>
</dbReference>
<dbReference type="Pfam" id="PF19864">
    <property type="entry name" value="Radical_SAM_N2"/>
    <property type="match status" value="1"/>
</dbReference>
<gene>
    <name evidence="2" type="ORF">SAMN05660235_00300</name>
</gene>
<dbReference type="InterPro" id="IPR023404">
    <property type="entry name" value="rSAM_horseshoe"/>
</dbReference>